<gene>
    <name evidence="2" type="ORF">LCGC14_2303410</name>
</gene>
<dbReference type="EMBL" id="LAZR01032524">
    <property type="protein sequence ID" value="KKL50646.1"/>
    <property type="molecule type" value="Genomic_DNA"/>
</dbReference>
<sequence>PRPTPQMLKEYTRTGWAPGLRALLDGKDVEYLARVGKTQAMIKFPNTGVETVVDMVKLQRPVLQTIARKNNEIIKAVDALLDTTPSTIPVNLLEFAEGSATSSIRRAVVDLKDYAIGEGTVRGFINNLPEATKENLIARFGRLLPMELGIMEGLGPAARAEKEFLREALLTSGKKGLMLTDNGQMRLFVADQSTVIKGVVSESQAFGAELGGILGDDILTPTVDDWIKHMLREQGVSELDLGYFVDIAETQLGARLRALASTEVKQVDENVRVAMAQTGGDTAENTITRAGLESERLHDGSIELRDVQCKTIMAIVPDEETAARYADDLTSEIGSPTLGKFPGASNNGGGGPPRKPNEPLTPPDPPIREGSKLADAATLFAPVATALENFAKAAERRGLGPAYTQVYLPAHNAMLQVQRELSDVARDAFGGLTFKDKLQQISSKIIKVNKKRYPTVTGHVEAATKEEIARAGGLMVRAMNENEIRIAKFIEGAGLGNDIPRLMSTSRLIDASINDKLAKVIQRMEKIELSPEAQELLGLFKSMPKISTREEAMGMLGLSDAERQVIKIIKGSRAA</sequence>
<proteinExistence type="predicted"/>
<dbReference type="AlphaFoldDB" id="A0A0F9DA91"/>
<organism evidence="2">
    <name type="scientific">marine sediment metagenome</name>
    <dbReference type="NCBI Taxonomy" id="412755"/>
    <lineage>
        <taxon>unclassified sequences</taxon>
        <taxon>metagenomes</taxon>
        <taxon>ecological metagenomes</taxon>
    </lineage>
</organism>
<feature type="region of interest" description="Disordered" evidence="1">
    <location>
        <begin position="334"/>
        <end position="370"/>
    </location>
</feature>
<feature type="non-terminal residue" evidence="2">
    <location>
        <position position="575"/>
    </location>
</feature>
<comment type="caution">
    <text evidence="2">The sequence shown here is derived from an EMBL/GenBank/DDBJ whole genome shotgun (WGS) entry which is preliminary data.</text>
</comment>
<evidence type="ECO:0000256" key="1">
    <source>
        <dbReference type="SAM" id="MobiDB-lite"/>
    </source>
</evidence>
<feature type="non-terminal residue" evidence="2">
    <location>
        <position position="1"/>
    </location>
</feature>
<reference evidence="2" key="1">
    <citation type="journal article" date="2015" name="Nature">
        <title>Complex archaea that bridge the gap between prokaryotes and eukaryotes.</title>
        <authorList>
            <person name="Spang A."/>
            <person name="Saw J.H."/>
            <person name="Jorgensen S.L."/>
            <person name="Zaremba-Niedzwiedzka K."/>
            <person name="Martijn J."/>
            <person name="Lind A.E."/>
            <person name="van Eijk R."/>
            <person name="Schleper C."/>
            <person name="Guy L."/>
            <person name="Ettema T.J."/>
        </authorList>
    </citation>
    <scope>NUCLEOTIDE SEQUENCE</scope>
</reference>
<name>A0A0F9DA91_9ZZZZ</name>
<evidence type="ECO:0000313" key="2">
    <source>
        <dbReference type="EMBL" id="KKL50646.1"/>
    </source>
</evidence>
<accession>A0A0F9DA91</accession>
<protein>
    <submittedName>
        <fullName evidence="2">Uncharacterized protein</fullName>
    </submittedName>
</protein>